<comment type="caution">
    <text evidence="2">The sequence shown here is derived from an EMBL/GenBank/DDBJ whole genome shotgun (WGS) entry which is preliminary data.</text>
</comment>
<protein>
    <submittedName>
        <fullName evidence="2">Hydroxyproline-rich glycoprotein</fullName>
    </submittedName>
</protein>
<reference evidence="3" key="1">
    <citation type="journal article" date="2019" name="Curr. Biol.">
        <title>Genome Sequence of Striga asiatica Provides Insight into the Evolution of Plant Parasitism.</title>
        <authorList>
            <person name="Yoshida S."/>
            <person name="Kim S."/>
            <person name="Wafula E.K."/>
            <person name="Tanskanen J."/>
            <person name="Kim Y.M."/>
            <person name="Honaas L."/>
            <person name="Yang Z."/>
            <person name="Spallek T."/>
            <person name="Conn C.E."/>
            <person name="Ichihashi Y."/>
            <person name="Cheong K."/>
            <person name="Cui S."/>
            <person name="Der J.P."/>
            <person name="Gundlach H."/>
            <person name="Jiao Y."/>
            <person name="Hori C."/>
            <person name="Ishida J.K."/>
            <person name="Kasahara H."/>
            <person name="Kiba T."/>
            <person name="Kim M.S."/>
            <person name="Koo N."/>
            <person name="Laohavisit A."/>
            <person name="Lee Y.H."/>
            <person name="Lumba S."/>
            <person name="McCourt P."/>
            <person name="Mortimer J.C."/>
            <person name="Mutuku J.M."/>
            <person name="Nomura T."/>
            <person name="Sasaki-Sekimoto Y."/>
            <person name="Seto Y."/>
            <person name="Wang Y."/>
            <person name="Wakatake T."/>
            <person name="Sakakibara H."/>
            <person name="Demura T."/>
            <person name="Yamaguchi S."/>
            <person name="Yoneyama K."/>
            <person name="Manabe R.I."/>
            <person name="Nelson D.C."/>
            <person name="Schulman A.H."/>
            <person name="Timko M.P."/>
            <person name="dePamphilis C.W."/>
            <person name="Choi D."/>
            <person name="Shirasu K."/>
        </authorList>
    </citation>
    <scope>NUCLEOTIDE SEQUENCE [LARGE SCALE GENOMIC DNA]</scope>
    <source>
        <strain evidence="3">cv. UVA1</strain>
    </source>
</reference>
<dbReference type="EMBL" id="BKCP01008137">
    <property type="protein sequence ID" value="GER48011.1"/>
    <property type="molecule type" value="Genomic_DNA"/>
</dbReference>
<dbReference type="AlphaFoldDB" id="A0A5A7QVX3"/>
<evidence type="ECO:0000313" key="3">
    <source>
        <dbReference type="Proteomes" id="UP000325081"/>
    </source>
</evidence>
<accession>A0A5A7QVX3</accession>
<sequence length="241" mass="27429">MAETKPPKNEQKRKQQLISIPFAWEEKPGTPKKDWKPTPRPVSTNPCPPPVKLVVSVPFGWEEKPGTPLQSFTFPKRPSQNDCVNFASNEEGDNNDLSDSESSEACSFKTSVSFCSPANVHATPVPLQQTPFQENGASFLEWLFPLLVPSSSFSNKDGLLEMDSSKELLQSERNSSQVRRPLLTLGELIVMSRRRSCQRKVKVNRMSKQPSMDFARRNTWGCFRMSELQIKWKKQLQLKLM</sequence>
<dbReference type="PANTHER" id="PTHR37767:SF1">
    <property type="entry name" value="HYDROXYPROLINE-RICH GLYCOPROTEIN FAMILY PROTEIN"/>
    <property type="match status" value="1"/>
</dbReference>
<dbReference type="Proteomes" id="UP000325081">
    <property type="component" value="Unassembled WGS sequence"/>
</dbReference>
<organism evidence="2 3">
    <name type="scientific">Striga asiatica</name>
    <name type="common">Asiatic witchweed</name>
    <name type="synonym">Buchnera asiatica</name>
    <dbReference type="NCBI Taxonomy" id="4170"/>
    <lineage>
        <taxon>Eukaryota</taxon>
        <taxon>Viridiplantae</taxon>
        <taxon>Streptophyta</taxon>
        <taxon>Embryophyta</taxon>
        <taxon>Tracheophyta</taxon>
        <taxon>Spermatophyta</taxon>
        <taxon>Magnoliopsida</taxon>
        <taxon>eudicotyledons</taxon>
        <taxon>Gunneridae</taxon>
        <taxon>Pentapetalae</taxon>
        <taxon>asterids</taxon>
        <taxon>lamiids</taxon>
        <taxon>Lamiales</taxon>
        <taxon>Orobanchaceae</taxon>
        <taxon>Buchnereae</taxon>
        <taxon>Striga</taxon>
    </lineage>
</organism>
<name>A0A5A7QVX3_STRAF</name>
<dbReference type="PANTHER" id="PTHR37767">
    <property type="entry name" value="HYDROXYPROLINE-RICH GLYCOPROTEIN FAMILY PROTEIN"/>
    <property type="match status" value="1"/>
</dbReference>
<gene>
    <name evidence="2" type="ORF">STAS_25175</name>
</gene>
<feature type="region of interest" description="Disordered" evidence="1">
    <location>
        <begin position="1"/>
        <end position="49"/>
    </location>
</feature>
<dbReference type="OrthoDB" id="1938864at2759"/>
<feature type="compositionally biased region" description="Basic and acidic residues" evidence="1">
    <location>
        <begin position="1"/>
        <end position="13"/>
    </location>
</feature>
<feature type="compositionally biased region" description="Basic and acidic residues" evidence="1">
    <location>
        <begin position="24"/>
        <end position="37"/>
    </location>
</feature>
<keyword evidence="3" id="KW-1185">Reference proteome</keyword>
<evidence type="ECO:0000313" key="2">
    <source>
        <dbReference type="EMBL" id="GER48011.1"/>
    </source>
</evidence>
<evidence type="ECO:0000256" key="1">
    <source>
        <dbReference type="SAM" id="MobiDB-lite"/>
    </source>
</evidence>
<proteinExistence type="predicted"/>